<accession>A0AAV9ZTE6</accession>
<evidence type="ECO:0000313" key="1">
    <source>
        <dbReference type="EMBL" id="KAK6992071.1"/>
    </source>
</evidence>
<evidence type="ECO:0008006" key="3">
    <source>
        <dbReference type="Google" id="ProtNLM"/>
    </source>
</evidence>
<gene>
    <name evidence="1" type="ORF">R3P38DRAFT_3226609</name>
</gene>
<sequence length="302" mass="34587">MSILTFPFEIASAVFVHCVLNENPLPSLCVDAAPVLFLQVCREWRTVAQSSPELWNLLQIDFSERLVALFASWLTRALSQSTTSFTPKVPPTAFSTYFVRDALPKPDAQMSLQVSAAFAGRKTIKSTHYRIDETHSNTIPAPSSLQPRHNRARSRLSLDYLNVLPAILFTAVMDFEVALNCHRKALRDYSTEYHRVHHASDVDAIIEKPPSQSEEPGSVYWHRYTHLDGTVEYKAGRSNDPERRLEQWREQCYNCHIEPLAVIETMHSHKLESVVHKWFKVVGAWIIAFECTMAWAQRKVHN</sequence>
<keyword evidence="2" id="KW-1185">Reference proteome</keyword>
<organism evidence="1 2">
    <name type="scientific">Favolaschia claudopus</name>
    <dbReference type="NCBI Taxonomy" id="2862362"/>
    <lineage>
        <taxon>Eukaryota</taxon>
        <taxon>Fungi</taxon>
        <taxon>Dikarya</taxon>
        <taxon>Basidiomycota</taxon>
        <taxon>Agaricomycotina</taxon>
        <taxon>Agaricomycetes</taxon>
        <taxon>Agaricomycetidae</taxon>
        <taxon>Agaricales</taxon>
        <taxon>Marasmiineae</taxon>
        <taxon>Mycenaceae</taxon>
        <taxon>Favolaschia</taxon>
    </lineage>
</organism>
<dbReference type="Pfam" id="PF13455">
    <property type="entry name" value="MUG113"/>
    <property type="match status" value="1"/>
</dbReference>
<comment type="caution">
    <text evidence="1">The sequence shown here is derived from an EMBL/GenBank/DDBJ whole genome shotgun (WGS) entry which is preliminary data.</text>
</comment>
<reference evidence="1 2" key="1">
    <citation type="journal article" date="2024" name="J Genomics">
        <title>Draft genome sequencing and assembly of Favolaschia claudopus CIRM-BRFM 2984 isolated from oak limbs.</title>
        <authorList>
            <person name="Navarro D."/>
            <person name="Drula E."/>
            <person name="Chaduli D."/>
            <person name="Cazenave R."/>
            <person name="Ahrendt S."/>
            <person name="Wang J."/>
            <person name="Lipzen A."/>
            <person name="Daum C."/>
            <person name="Barry K."/>
            <person name="Grigoriev I.V."/>
            <person name="Favel A."/>
            <person name="Rosso M.N."/>
            <person name="Martin F."/>
        </authorList>
    </citation>
    <scope>NUCLEOTIDE SEQUENCE [LARGE SCALE GENOMIC DNA]</scope>
    <source>
        <strain evidence="1 2">CIRM-BRFM 2984</strain>
    </source>
</reference>
<name>A0AAV9ZTE6_9AGAR</name>
<proteinExistence type="predicted"/>
<dbReference type="EMBL" id="JAWWNJ010000113">
    <property type="protein sequence ID" value="KAK6992071.1"/>
    <property type="molecule type" value="Genomic_DNA"/>
</dbReference>
<protein>
    <recommendedName>
        <fullName evidence="3">F-box domain-containing protein</fullName>
    </recommendedName>
</protein>
<dbReference type="Proteomes" id="UP001362999">
    <property type="component" value="Unassembled WGS sequence"/>
</dbReference>
<dbReference type="AlphaFoldDB" id="A0AAV9ZTE6"/>
<evidence type="ECO:0000313" key="2">
    <source>
        <dbReference type="Proteomes" id="UP001362999"/>
    </source>
</evidence>